<dbReference type="AlphaFoldDB" id="R7V6K8"/>
<proteinExistence type="predicted"/>
<keyword evidence="4" id="KW-1185">Reference proteome</keyword>
<feature type="region of interest" description="Disordered" evidence="1">
    <location>
        <begin position="38"/>
        <end position="82"/>
    </location>
</feature>
<evidence type="ECO:0000256" key="1">
    <source>
        <dbReference type="SAM" id="MobiDB-lite"/>
    </source>
</evidence>
<dbReference type="EnsemblMetazoa" id="CapteT191575">
    <property type="protein sequence ID" value="CapteP191575"/>
    <property type="gene ID" value="CapteG191575"/>
</dbReference>
<organism evidence="2">
    <name type="scientific">Capitella teleta</name>
    <name type="common">Polychaete worm</name>
    <dbReference type="NCBI Taxonomy" id="283909"/>
    <lineage>
        <taxon>Eukaryota</taxon>
        <taxon>Metazoa</taxon>
        <taxon>Spiralia</taxon>
        <taxon>Lophotrochozoa</taxon>
        <taxon>Annelida</taxon>
        <taxon>Polychaeta</taxon>
        <taxon>Sedentaria</taxon>
        <taxon>Scolecida</taxon>
        <taxon>Capitellidae</taxon>
        <taxon>Capitella</taxon>
    </lineage>
</organism>
<dbReference type="Proteomes" id="UP000014760">
    <property type="component" value="Unassembled WGS sequence"/>
</dbReference>
<evidence type="ECO:0000313" key="4">
    <source>
        <dbReference type="Proteomes" id="UP000014760"/>
    </source>
</evidence>
<evidence type="ECO:0000313" key="2">
    <source>
        <dbReference type="EMBL" id="ELU14097.1"/>
    </source>
</evidence>
<dbReference type="EMBL" id="KB294767">
    <property type="protein sequence ID" value="ELU14097.1"/>
    <property type="molecule type" value="Genomic_DNA"/>
</dbReference>
<gene>
    <name evidence="2" type="ORF">CAPTEDRAFT_191575</name>
</gene>
<reference evidence="3" key="3">
    <citation type="submission" date="2015-06" db="UniProtKB">
        <authorList>
            <consortium name="EnsemblMetazoa"/>
        </authorList>
    </citation>
    <scope>IDENTIFICATION</scope>
</reference>
<evidence type="ECO:0000313" key="3">
    <source>
        <dbReference type="EnsemblMetazoa" id="CapteP191575"/>
    </source>
</evidence>
<dbReference type="OrthoDB" id="6627680at2759"/>
<reference evidence="2 4" key="2">
    <citation type="journal article" date="2013" name="Nature">
        <title>Insights into bilaterian evolution from three spiralian genomes.</title>
        <authorList>
            <person name="Simakov O."/>
            <person name="Marletaz F."/>
            <person name="Cho S.J."/>
            <person name="Edsinger-Gonzales E."/>
            <person name="Havlak P."/>
            <person name="Hellsten U."/>
            <person name="Kuo D.H."/>
            <person name="Larsson T."/>
            <person name="Lv J."/>
            <person name="Arendt D."/>
            <person name="Savage R."/>
            <person name="Osoegawa K."/>
            <person name="de Jong P."/>
            <person name="Grimwood J."/>
            <person name="Chapman J.A."/>
            <person name="Shapiro H."/>
            <person name="Aerts A."/>
            <person name="Otillar R.P."/>
            <person name="Terry A.Y."/>
            <person name="Boore J.L."/>
            <person name="Grigoriev I.V."/>
            <person name="Lindberg D.R."/>
            <person name="Seaver E.C."/>
            <person name="Weisblat D.A."/>
            <person name="Putnam N.H."/>
            <person name="Rokhsar D.S."/>
        </authorList>
    </citation>
    <scope>NUCLEOTIDE SEQUENCE</scope>
    <source>
        <strain evidence="2 4">I ESC-2004</strain>
    </source>
</reference>
<dbReference type="EMBL" id="AMQN01018700">
    <property type="status" value="NOT_ANNOTATED_CDS"/>
    <property type="molecule type" value="Genomic_DNA"/>
</dbReference>
<sequence>MKIIQKVSLDSQYTELTDPGCHSHNCGKCSKSAQVDCQHSETSERERAPLPPPLKKPQLAAPETAAEDIPCDHPTPGPAPLTAEKKAVNRQRVSVSRLKKKLAKMNADAILQKDVLVALDKFLGGPSLPFVKMQIRINGRKRKGHRWSDNMKALALALYHHSPKCLRLLQKLFRLSSTSTLKRIMKAINIEPGLN</sequence>
<accession>R7V6K8</accession>
<name>R7V6K8_CAPTE</name>
<reference evidence="4" key="1">
    <citation type="submission" date="2012-12" db="EMBL/GenBank/DDBJ databases">
        <authorList>
            <person name="Hellsten U."/>
            <person name="Grimwood J."/>
            <person name="Chapman J.A."/>
            <person name="Shapiro H."/>
            <person name="Aerts A."/>
            <person name="Otillar R.P."/>
            <person name="Terry A.Y."/>
            <person name="Boore J.L."/>
            <person name="Simakov O."/>
            <person name="Marletaz F."/>
            <person name="Cho S.-J."/>
            <person name="Edsinger-Gonzales E."/>
            <person name="Havlak P."/>
            <person name="Kuo D.-H."/>
            <person name="Larsson T."/>
            <person name="Lv J."/>
            <person name="Arendt D."/>
            <person name="Savage R."/>
            <person name="Osoegawa K."/>
            <person name="de Jong P."/>
            <person name="Lindberg D.R."/>
            <person name="Seaver E.C."/>
            <person name="Weisblat D.A."/>
            <person name="Putnam N.H."/>
            <person name="Grigoriev I.V."/>
            <person name="Rokhsar D.S."/>
        </authorList>
    </citation>
    <scope>NUCLEOTIDE SEQUENCE</scope>
    <source>
        <strain evidence="4">I ESC-2004</strain>
    </source>
</reference>
<feature type="compositionally biased region" description="Basic and acidic residues" evidence="1">
    <location>
        <begin position="38"/>
        <end position="48"/>
    </location>
</feature>
<protein>
    <submittedName>
        <fullName evidence="2 3">Uncharacterized protein</fullName>
    </submittedName>
</protein>
<dbReference type="HOGENOM" id="CLU_1397544_0_0_1"/>